<dbReference type="Pfam" id="PF10558">
    <property type="entry name" value="MTP18"/>
    <property type="match status" value="2"/>
</dbReference>
<dbReference type="InterPro" id="IPR019560">
    <property type="entry name" value="Mitochondrial_18_kDa_protein"/>
</dbReference>
<name>R4XEE4_TAPDE</name>
<dbReference type="OrthoDB" id="424969at2759"/>
<evidence type="ECO:0000313" key="4">
    <source>
        <dbReference type="EMBL" id="CCG82846.1"/>
    </source>
</evidence>
<evidence type="ECO:0000256" key="1">
    <source>
        <dbReference type="ARBA" id="ARBA00009224"/>
    </source>
</evidence>
<comment type="similarity">
    <text evidence="1">Belongs to the MTFP1 family.</text>
</comment>
<evidence type="ECO:0000256" key="2">
    <source>
        <dbReference type="ARBA" id="ARBA00017835"/>
    </source>
</evidence>
<proteinExistence type="inferred from homology"/>
<gene>
    <name evidence="4" type="ORF">TAPDE_002656</name>
</gene>
<keyword evidence="5" id="KW-1185">Reference proteome</keyword>
<evidence type="ECO:0000313" key="5">
    <source>
        <dbReference type="Proteomes" id="UP000013776"/>
    </source>
</evidence>
<evidence type="ECO:0000256" key="3">
    <source>
        <dbReference type="ARBA" id="ARBA00029631"/>
    </source>
</evidence>
<sequence>MAKETTMEAVGNEVEAITTEIQEGKVDTLDSNTRYLGYLARAQRYLIQGTRYVAYTSDIGEAFRPVVPPSLVTAGYAVSWMYLAGDVGYEGYKAKYVRGEDNTPVGLLMTKRAIFQGIASMALPAFTIHSTVKLSSKYVFHNVKNTKVRGWGPTVTGLAVVPALPFLFDHPVEYAVDTVFERAEAFVLGKHESDSVRDAGNLKKEL</sequence>
<dbReference type="PANTHER" id="PTHR11001:SF2">
    <property type="entry name" value="MITOCHONDRIAL FISSION PROCESS PROTEIN 1"/>
    <property type="match status" value="1"/>
</dbReference>
<dbReference type="VEuPathDB" id="FungiDB:TAPDE_002656"/>
<dbReference type="eggNOG" id="KOG3945">
    <property type="taxonomic scope" value="Eukaryota"/>
</dbReference>
<dbReference type="EMBL" id="CAHR02000105">
    <property type="protein sequence ID" value="CCG82846.1"/>
    <property type="molecule type" value="Genomic_DNA"/>
</dbReference>
<protein>
    <recommendedName>
        <fullName evidence="2">Mitochondrial fission process protein 1</fullName>
    </recommendedName>
    <alternativeName>
        <fullName evidence="3">Mitochondrial 18 kDa protein</fullName>
    </alternativeName>
</protein>
<dbReference type="GO" id="GO:0000266">
    <property type="term" value="P:mitochondrial fission"/>
    <property type="evidence" value="ECO:0007669"/>
    <property type="project" value="TreeGrafter"/>
</dbReference>
<dbReference type="GO" id="GO:0005739">
    <property type="term" value="C:mitochondrion"/>
    <property type="evidence" value="ECO:0007669"/>
    <property type="project" value="TreeGrafter"/>
</dbReference>
<reference evidence="4 5" key="1">
    <citation type="journal article" date="2013" name="MBio">
        <title>Genome sequencing of the plant pathogen Taphrina deformans, the causal agent of peach leaf curl.</title>
        <authorList>
            <person name="Cisse O.H."/>
            <person name="Almeida J.M.G.C.F."/>
            <person name="Fonseca A."/>
            <person name="Kumar A.A."/>
            <person name="Salojaervi J."/>
            <person name="Overmyer K."/>
            <person name="Hauser P.M."/>
            <person name="Pagni M."/>
        </authorList>
    </citation>
    <scope>NUCLEOTIDE SEQUENCE [LARGE SCALE GENOMIC DNA]</scope>
    <source>
        <strain evidence="5">PYCC 5710 / ATCC 11124 / CBS 356.35 / IMI 108563 / JCM 9778 / NBRC 8474</strain>
    </source>
</reference>
<organism evidence="4 5">
    <name type="scientific">Taphrina deformans (strain PYCC 5710 / ATCC 11124 / CBS 356.35 / IMI 108563 / JCM 9778 / NBRC 8474)</name>
    <name type="common">Peach leaf curl fungus</name>
    <name type="synonym">Lalaria deformans</name>
    <dbReference type="NCBI Taxonomy" id="1097556"/>
    <lineage>
        <taxon>Eukaryota</taxon>
        <taxon>Fungi</taxon>
        <taxon>Dikarya</taxon>
        <taxon>Ascomycota</taxon>
        <taxon>Taphrinomycotina</taxon>
        <taxon>Taphrinomycetes</taxon>
        <taxon>Taphrinales</taxon>
        <taxon>Taphrinaceae</taxon>
        <taxon>Taphrina</taxon>
    </lineage>
</organism>
<accession>R4XEE4</accession>
<comment type="caution">
    <text evidence="4">The sequence shown here is derived from an EMBL/GenBank/DDBJ whole genome shotgun (WGS) entry which is preliminary data.</text>
</comment>
<dbReference type="PANTHER" id="PTHR11001">
    <property type="entry name" value="MITOCHONDRIAL FISSION PROCESS PROTEIN 1"/>
    <property type="match status" value="1"/>
</dbReference>
<dbReference type="AlphaFoldDB" id="R4XEE4"/>
<dbReference type="Proteomes" id="UP000013776">
    <property type="component" value="Unassembled WGS sequence"/>
</dbReference>